<feature type="domain" description="FAD-dependent urate hydroxylase HpyO/Asp monooxygenase CreE-like FAD/NAD(P)-binding" evidence="1">
    <location>
        <begin position="28"/>
        <end position="183"/>
    </location>
</feature>
<accession>A0ABY9W0L2</accession>
<evidence type="ECO:0000259" key="1">
    <source>
        <dbReference type="Pfam" id="PF13454"/>
    </source>
</evidence>
<gene>
    <name evidence="2" type="ORF">RI138_17005</name>
</gene>
<dbReference type="PANTHER" id="PTHR40254:SF1">
    <property type="entry name" value="BLR0577 PROTEIN"/>
    <property type="match status" value="1"/>
</dbReference>
<sequence length="517" mass="55868">MNDMTDQMSNERMADKRMADERMADDIAIIGGGAAAVAVLDRLARLPEPGNGRVVVFEPDGSRLWRGRAYQHDTDSVLVNILPAEMSATVGDPGAFADWLKRTESPYGGGAWDEDGHFPPRHVFGSYLEHTAEQAVSSLSLRGRPVTVVHRRVTRVRDADPLLDVTDDSGDTWRFGHVICAVGPGIPADHYGLTGEEGFLPDPYPLADTLAPIPADTAVAVIGTGLAAVDTVVSLYRAGHTGPVVMASRNGCLPAIRQRPVHPEIRHFTPARIHDIAADGHPIGLEQLTDLLAEELRAHGADPAIALDELMSAEREDPLDRLRRQYQEIDHPDTGMRVMQEAVPTTGPDAFPLLHPELQDYIRDNLYRGIMSLCCPMPPENARILLDMADRGQLHVERGLHTVKPRDGGGFLLGADRSEEADRVVNAVSAPAHRIPEAARAVFTSLTEAEHAEYHPAGGIAVEPATSRATVDARPHQRLYAIGDVAGGTLFFTSGMPSIVDRAQDIVNAVSGTGRKG</sequence>
<name>A0ABY9W0L2_9ACTN</name>
<proteinExistence type="predicted"/>
<evidence type="ECO:0000313" key="2">
    <source>
        <dbReference type="EMBL" id="WNF28405.1"/>
    </source>
</evidence>
<dbReference type="Pfam" id="PF13454">
    <property type="entry name" value="NAD_binding_9"/>
    <property type="match status" value="1"/>
</dbReference>
<dbReference type="InterPro" id="IPR038732">
    <property type="entry name" value="HpyO/CreE_NAD-binding"/>
</dbReference>
<dbReference type="PANTHER" id="PTHR40254">
    <property type="entry name" value="BLR0577 PROTEIN"/>
    <property type="match status" value="1"/>
</dbReference>
<keyword evidence="3" id="KW-1185">Reference proteome</keyword>
<evidence type="ECO:0000313" key="3">
    <source>
        <dbReference type="Proteomes" id="UP001303236"/>
    </source>
</evidence>
<dbReference type="Gene3D" id="3.50.50.60">
    <property type="entry name" value="FAD/NAD(P)-binding domain"/>
    <property type="match status" value="1"/>
</dbReference>
<protein>
    <submittedName>
        <fullName evidence="2">FAD/NAD(P)-binding protein</fullName>
    </submittedName>
</protein>
<dbReference type="InterPro" id="IPR036188">
    <property type="entry name" value="FAD/NAD-bd_sf"/>
</dbReference>
<dbReference type="InterPro" id="IPR052189">
    <property type="entry name" value="L-asp_N-monooxygenase_NS-form"/>
</dbReference>
<dbReference type="EMBL" id="CP134500">
    <property type="protein sequence ID" value="WNF28405.1"/>
    <property type="molecule type" value="Genomic_DNA"/>
</dbReference>
<reference evidence="2 3" key="1">
    <citation type="submission" date="2023-09" db="EMBL/GenBank/DDBJ databases">
        <title>Genome completion map analysis of the actinomycetes C11-1.</title>
        <authorList>
            <person name="Qin P."/>
            <person name="Guan P."/>
        </authorList>
    </citation>
    <scope>NUCLEOTIDE SEQUENCE [LARGE SCALE GENOMIC DNA]</scope>
    <source>
        <strain evidence="2 3">C11-1</strain>
    </source>
</reference>
<dbReference type="Proteomes" id="UP001303236">
    <property type="component" value="Chromosome"/>
</dbReference>
<dbReference type="SUPFAM" id="SSF51905">
    <property type="entry name" value="FAD/NAD(P)-binding domain"/>
    <property type="match status" value="2"/>
</dbReference>
<organism evidence="2 3">
    <name type="scientific">Streptomyces durocortorensis</name>
    <dbReference type="NCBI Taxonomy" id="2811104"/>
    <lineage>
        <taxon>Bacteria</taxon>
        <taxon>Bacillati</taxon>
        <taxon>Actinomycetota</taxon>
        <taxon>Actinomycetes</taxon>
        <taxon>Kitasatosporales</taxon>
        <taxon>Streptomycetaceae</taxon>
        <taxon>Streptomyces</taxon>
    </lineage>
</organism>